<protein>
    <submittedName>
        <fullName evidence="2">Uncharacterized protein</fullName>
    </submittedName>
</protein>
<dbReference type="EMBL" id="CCFA01002168">
    <property type="protein sequence ID" value="CDW97710.1"/>
    <property type="molecule type" value="Genomic_DNA"/>
</dbReference>
<evidence type="ECO:0000313" key="3">
    <source>
        <dbReference type="Proteomes" id="UP000242770"/>
    </source>
</evidence>
<sequence length="56" mass="6009">MWYNNYAVLLLPASKTDPFRLGTPLVIPKVGGISNKETGVAKDLDNSEDKGTGQTS</sequence>
<keyword evidence="3" id="KW-1185">Reference proteome</keyword>
<reference evidence="3" key="1">
    <citation type="submission" date="2014-06" db="EMBL/GenBank/DDBJ databases">
        <authorList>
            <person name="Berkman P.J."/>
        </authorList>
    </citation>
    <scope>NUCLEOTIDE SEQUENCE [LARGE SCALE GENOMIC DNA]</scope>
</reference>
<feature type="compositionally biased region" description="Basic and acidic residues" evidence="1">
    <location>
        <begin position="39"/>
        <end position="56"/>
    </location>
</feature>
<dbReference type="AlphaFoldDB" id="A0A0F7SA98"/>
<evidence type="ECO:0000313" key="2">
    <source>
        <dbReference type="EMBL" id="CDW97710.1"/>
    </source>
</evidence>
<evidence type="ECO:0000256" key="1">
    <source>
        <dbReference type="SAM" id="MobiDB-lite"/>
    </source>
</evidence>
<name>A0A0F7SA98_9BASI</name>
<dbReference type="Proteomes" id="UP000242770">
    <property type="component" value="Unassembled WGS sequence"/>
</dbReference>
<gene>
    <name evidence="2" type="primary">SSCI37730.1</name>
</gene>
<organism evidence="2 3">
    <name type="scientific">Sporisorium scitamineum</name>
    <dbReference type="NCBI Taxonomy" id="49012"/>
    <lineage>
        <taxon>Eukaryota</taxon>
        <taxon>Fungi</taxon>
        <taxon>Dikarya</taxon>
        <taxon>Basidiomycota</taxon>
        <taxon>Ustilaginomycotina</taxon>
        <taxon>Ustilaginomycetes</taxon>
        <taxon>Ustilaginales</taxon>
        <taxon>Ustilaginaceae</taxon>
        <taxon>Sporisorium</taxon>
    </lineage>
</organism>
<proteinExistence type="predicted"/>
<accession>A0A0F7SA98</accession>
<feature type="region of interest" description="Disordered" evidence="1">
    <location>
        <begin position="36"/>
        <end position="56"/>
    </location>
</feature>